<dbReference type="Pfam" id="PF07727">
    <property type="entry name" value="RVT_2"/>
    <property type="match status" value="1"/>
</dbReference>
<feature type="non-terminal residue" evidence="2">
    <location>
        <position position="1"/>
    </location>
</feature>
<keyword evidence="3" id="KW-1185">Reference proteome</keyword>
<accession>A0AAQ3XCI9</accession>
<evidence type="ECO:0000313" key="3">
    <source>
        <dbReference type="Proteomes" id="UP001341281"/>
    </source>
</evidence>
<evidence type="ECO:0000259" key="1">
    <source>
        <dbReference type="Pfam" id="PF07727"/>
    </source>
</evidence>
<feature type="domain" description="Reverse transcriptase Ty1/copia-type" evidence="1">
    <location>
        <begin position="59"/>
        <end position="170"/>
    </location>
</feature>
<sequence>RNENNEISRYKARLVAQGFTQRPGILDLIGSESEFENGTNGCCDGLSLWKLGYEHLYENTISVKLKKSLYGLKQSIRLGYNRLSDFLSKKGYTNSEDCPCVFIQRSQNGFCIISAYVDDLNIIGTHEEIEEASSYLKSEFEMKDLGKTKFCLGLQLEHFEGGILVHQSTYT</sequence>
<name>A0AAQ3XCI9_PASNO</name>
<reference evidence="2 3" key="1">
    <citation type="submission" date="2024-02" db="EMBL/GenBank/DDBJ databases">
        <title>High-quality chromosome-scale genome assembly of Pensacola bahiagrass (Paspalum notatum Flugge var. saurae).</title>
        <authorList>
            <person name="Vega J.M."/>
            <person name="Podio M."/>
            <person name="Orjuela J."/>
            <person name="Siena L.A."/>
            <person name="Pessino S.C."/>
            <person name="Combes M.C."/>
            <person name="Mariac C."/>
            <person name="Albertini E."/>
            <person name="Pupilli F."/>
            <person name="Ortiz J.P.A."/>
            <person name="Leblanc O."/>
        </authorList>
    </citation>
    <scope>NUCLEOTIDE SEQUENCE [LARGE SCALE GENOMIC DNA]</scope>
    <source>
        <strain evidence="2">R1</strain>
        <tissue evidence="2">Leaf</tissue>
    </source>
</reference>
<organism evidence="2 3">
    <name type="scientific">Paspalum notatum var. saurae</name>
    <dbReference type="NCBI Taxonomy" id="547442"/>
    <lineage>
        <taxon>Eukaryota</taxon>
        <taxon>Viridiplantae</taxon>
        <taxon>Streptophyta</taxon>
        <taxon>Embryophyta</taxon>
        <taxon>Tracheophyta</taxon>
        <taxon>Spermatophyta</taxon>
        <taxon>Magnoliopsida</taxon>
        <taxon>Liliopsida</taxon>
        <taxon>Poales</taxon>
        <taxon>Poaceae</taxon>
        <taxon>PACMAD clade</taxon>
        <taxon>Panicoideae</taxon>
        <taxon>Andropogonodae</taxon>
        <taxon>Paspaleae</taxon>
        <taxon>Paspalinae</taxon>
        <taxon>Paspalum</taxon>
    </lineage>
</organism>
<dbReference type="InterPro" id="IPR013103">
    <property type="entry name" value="RVT_2"/>
</dbReference>
<dbReference type="EMBL" id="CP144753">
    <property type="protein sequence ID" value="WVZ93868.1"/>
    <property type="molecule type" value="Genomic_DNA"/>
</dbReference>
<protein>
    <recommendedName>
        <fullName evidence="1">Reverse transcriptase Ty1/copia-type domain-containing protein</fullName>
    </recommendedName>
</protein>
<evidence type="ECO:0000313" key="2">
    <source>
        <dbReference type="EMBL" id="WVZ93868.1"/>
    </source>
</evidence>
<gene>
    <name evidence="2" type="ORF">U9M48_039821</name>
</gene>
<dbReference type="Proteomes" id="UP001341281">
    <property type="component" value="Chromosome 09"/>
</dbReference>
<dbReference type="AlphaFoldDB" id="A0AAQ3XCI9"/>
<proteinExistence type="predicted"/>